<dbReference type="AlphaFoldDB" id="A0A165EGJ5"/>
<keyword evidence="2" id="KW-1185">Reference proteome</keyword>
<accession>A0A165EGJ5</accession>
<reference evidence="1 2" key="1">
    <citation type="journal article" date="2016" name="Mol. Biol. Evol.">
        <title>Comparative Genomics of Early-Diverging Mushroom-Forming Fungi Provides Insights into the Origins of Lignocellulose Decay Capabilities.</title>
        <authorList>
            <person name="Nagy L.G."/>
            <person name="Riley R."/>
            <person name="Tritt A."/>
            <person name="Adam C."/>
            <person name="Daum C."/>
            <person name="Floudas D."/>
            <person name="Sun H."/>
            <person name="Yadav J.S."/>
            <person name="Pangilinan J."/>
            <person name="Larsson K.H."/>
            <person name="Matsuura K."/>
            <person name="Barry K."/>
            <person name="Labutti K."/>
            <person name="Kuo R."/>
            <person name="Ohm R.A."/>
            <person name="Bhattacharya S.S."/>
            <person name="Shirouzu T."/>
            <person name="Yoshinaga Y."/>
            <person name="Martin F.M."/>
            <person name="Grigoriev I.V."/>
            <person name="Hibbett D.S."/>
        </authorList>
    </citation>
    <scope>NUCLEOTIDE SEQUENCE [LARGE SCALE GENOMIC DNA]</scope>
    <source>
        <strain evidence="1 2">HHB12029</strain>
    </source>
</reference>
<protein>
    <submittedName>
        <fullName evidence="1">Uncharacterized protein</fullName>
    </submittedName>
</protein>
<evidence type="ECO:0000313" key="1">
    <source>
        <dbReference type="EMBL" id="KZV86884.1"/>
    </source>
</evidence>
<organism evidence="1 2">
    <name type="scientific">Exidia glandulosa HHB12029</name>
    <dbReference type="NCBI Taxonomy" id="1314781"/>
    <lineage>
        <taxon>Eukaryota</taxon>
        <taxon>Fungi</taxon>
        <taxon>Dikarya</taxon>
        <taxon>Basidiomycota</taxon>
        <taxon>Agaricomycotina</taxon>
        <taxon>Agaricomycetes</taxon>
        <taxon>Auriculariales</taxon>
        <taxon>Exidiaceae</taxon>
        <taxon>Exidia</taxon>
    </lineage>
</organism>
<evidence type="ECO:0000313" key="2">
    <source>
        <dbReference type="Proteomes" id="UP000077266"/>
    </source>
</evidence>
<dbReference type="InParanoid" id="A0A165EGJ5"/>
<sequence>MSASVTSQMRQLVAQPLSRPFSLDAVLHELVDRPPLKKFDIARNYLESPSARSEIGVVVTPLADCTAVVFLERYPAVVGRQVYHSFALYAAGNPTPLGRVIFNPIDEIPPTNMALWWTLVEAAIKKESIWLSMRSMTTTEYFFDLCWRERATGSRHDVTMRGWRYVETWRIAGPPLP</sequence>
<proteinExistence type="predicted"/>
<name>A0A165EGJ5_EXIGL</name>
<dbReference type="EMBL" id="KV426142">
    <property type="protein sequence ID" value="KZV86884.1"/>
    <property type="molecule type" value="Genomic_DNA"/>
</dbReference>
<dbReference type="Proteomes" id="UP000077266">
    <property type="component" value="Unassembled WGS sequence"/>
</dbReference>
<gene>
    <name evidence="1" type="ORF">EXIGLDRAFT_698097</name>
</gene>